<gene>
    <name evidence="3" type="ORF">AB1Y20_007929</name>
</gene>
<dbReference type="AlphaFoldDB" id="A0AB34IV72"/>
<evidence type="ECO:0000313" key="4">
    <source>
        <dbReference type="Proteomes" id="UP001515480"/>
    </source>
</evidence>
<accession>A0AB34IV72</accession>
<sequence length="277" mass="31811">MTMRAFSVQETHGKLHALRREINEVRAELARSQTQLHSVIVRINALEKELEQDQAVCDVHTKASPRSPATPVRMLGDSDWSGVPMSPRSASLRVRRVQERILHMKEQQILIKKRISRKESELSMLLSRLETIESIPQQVAALLPRQDSLATAVGPRALENQQLESELRFLSRQRRAKLMTPAARARLKKERQVLLLEEFDDQLPYRRDIERMLELRKSRSSQDPLDALTERLERLQRSQFISLPPSAAAPSRRGSCINNSTEFAGLRRASLSRPFTR</sequence>
<feature type="region of interest" description="Disordered" evidence="2">
    <location>
        <begin position="61"/>
        <end position="87"/>
    </location>
</feature>
<evidence type="ECO:0000256" key="1">
    <source>
        <dbReference type="SAM" id="Coils"/>
    </source>
</evidence>
<dbReference type="EMBL" id="JBGBPQ010000018">
    <property type="protein sequence ID" value="KAL1507068.1"/>
    <property type="molecule type" value="Genomic_DNA"/>
</dbReference>
<evidence type="ECO:0000313" key="3">
    <source>
        <dbReference type="EMBL" id="KAL1507068.1"/>
    </source>
</evidence>
<feature type="coiled-coil region" evidence="1">
    <location>
        <begin position="8"/>
        <end position="49"/>
    </location>
</feature>
<keyword evidence="1" id="KW-0175">Coiled coil</keyword>
<organism evidence="3 4">
    <name type="scientific">Prymnesium parvum</name>
    <name type="common">Toxic golden alga</name>
    <dbReference type="NCBI Taxonomy" id="97485"/>
    <lineage>
        <taxon>Eukaryota</taxon>
        <taxon>Haptista</taxon>
        <taxon>Haptophyta</taxon>
        <taxon>Prymnesiophyceae</taxon>
        <taxon>Prymnesiales</taxon>
        <taxon>Prymnesiaceae</taxon>
        <taxon>Prymnesium</taxon>
    </lineage>
</organism>
<protein>
    <submittedName>
        <fullName evidence="3">Uncharacterized protein</fullName>
    </submittedName>
</protein>
<keyword evidence="4" id="KW-1185">Reference proteome</keyword>
<comment type="caution">
    <text evidence="3">The sequence shown here is derived from an EMBL/GenBank/DDBJ whole genome shotgun (WGS) entry which is preliminary data.</text>
</comment>
<name>A0AB34IV72_PRYPA</name>
<reference evidence="3 4" key="1">
    <citation type="journal article" date="2024" name="Science">
        <title>Giant polyketide synthase enzymes in the biosynthesis of giant marine polyether toxins.</title>
        <authorList>
            <person name="Fallon T.R."/>
            <person name="Shende V.V."/>
            <person name="Wierzbicki I.H."/>
            <person name="Pendleton A.L."/>
            <person name="Watervoot N.F."/>
            <person name="Auber R.P."/>
            <person name="Gonzalez D.J."/>
            <person name="Wisecaver J.H."/>
            <person name="Moore B.S."/>
        </authorList>
    </citation>
    <scope>NUCLEOTIDE SEQUENCE [LARGE SCALE GENOMIC DNA]</scope>
    <source>
        <strain evidence="3 4">12B1</strain>
    </source>
</reference>
<dbReference type="Proteomes" id="UP001515480">
    <property type="component" value="Unassembled WGS sequence"/>
</dbReference>
<evidence type="ECO:0000256" key="2">
    <source>
        <dbReference type="SAM" id="MobiDB-lite"/>
    </source>
</evidence>
<proteinExistence type="predicted"/>